<proteinExistence type="predicted"/>
<organism evidence="5 6">
    <name type="scientific">Pseudolactococcus piscium MKFS47</name>
    <dbReference type="NCBI Taxonomy" id="297352"/>
    <lineage>
        <taxon>Bacteria</taxon>
        <taxon>Bacillati</taxon>
        <taxon>Bacillota</taxon>
        <taxon>Bacilli</taxon>
        <taxon>Lactobacillales</taxon>
        <taxon>Streptococcaceae</taxon>
        <taxon>Pseudolactococcus</taxon>
    </lineage>
</organism>
<protein>
    <submittedName>
        <fullName evidence="5">Fic family cell division protein</fullName>
    </submittedName>
</protein>
<dbReference type="InterPro" id="IPR003812">
    <property type="entry name" value="Fido"/>
</dbReference>
<evidence type="ECO:0000259" key="4">
    <source>
        <dbReference type="PROSITE" id="PS51459"/>
    </source>
</evidence>
<dbReference type="PANTHER" id="PTHR13504:SF38">
    <property type="entry name" value="FIDO DOMAIN-CONTAINING PROTEIN"/>
    <property type="match status" value="1"/>
</dbReference>
<dbReference type="PANTHER" id="PTHR13504">
    <property type="entry name" value="FIDO DOMAIN-CONTAINING PROTEIN DDB_G0283145"/>
    <property type="match status" value="1"/>
</dbReference>
<sequence>MTNTNLKSSLLAEKSSNMPGGLYHKTQVQMTYNSNRIEGSKLSEEQTRAIFETKTLGISGGEVVNVDDIIETTNHFREFDCMLSQDSLTLDYIKKLHSILKTGTADDMKTWFSVGDWKRIPNEVGDMPTTRPENVQEEMEKLLAWYENSNKNFEAIVEFHYRFEKIHPFQVSNGRVGRLLMFGELLTHDITPFVILDTPHKLFYYRGLKEFENQKGFLIDTCRSAQDIYLEWVSYFYPDIAE</sequence>
<dbReference type="PROSITE" id="PS51459">
    <property type="entry name" value="FIDO"/>
    <property type="match status" value="1"/>
</dbReference>
<dbReference type="SUPFAM" id="SSF140931">
    <property type="entry name" value="Fic-like"/>
    <property type="match status" value="1"/>
</dbReference>
<feature type="binding site" evidence="2">
    <location>
        <begin position="204"/>
        <end position="205"/>
    </location>
    <ligand>
        <name>ATP</name>
        <dbReference type="ChEBI" id="CHEBI:30616"/>
    </ligand>
</feature>
<evidence type="ECO:0000256" key="1">
    <source>
        <dbReference type="PIRSR" id="PIRSR640198-1"/>
    </source>
</evidence>
<evidence type="ECO:0000256" key="2">
    <source>
        <dbReference type="PIRSR" id="PIRSR640198-2"/>
    </source>
</evidence>
<evidence type="ECO:0000313" key="6">
    <source>
        <dbReference type="Proteomes" id="UP000033166"/>
    </source>
</evidence>
<dbReference type="GO" id="GO:0005524">
    <property type="term" value="F:ATP binding"/>
    <property type="evidence" value="ECO:0007669"/>
    <property type="project" value="UniProtKB-KW"/>
</dbReference>
<feature type="site" description="Important for autoinhibition of adenylyltransferase activity" evidence="3">
    <location>
        <position position="38"/>
    </location>
</feature>
<dbReference type="Gene3D" id="1.10.3290.10">
    <property type="entry name" value="Fido-like domain"/>
    <property type="match status" value="1"/>
</dbReference>
<dbReference type="RefSeq" id="WP_047915265.1">
    <property type="nucleotide sequence ID" value="NZ_LN774769.1"/>
</dbReference>
<dbReference type="Proteomes" id="UP000033166">
    <property type="component" value="Chromosome I"/>
</dbReference>
<feature type="active site" evidence="1">
    <location>
        <position position="167"/>
    </location>
</feature>
<evidence type="ECO:0000313" key="5">
    <source>
        <dbReference type="EMBL" id="CEN28078.1"/>
    </source>
</evidence>
<feature type="domain" description="Fido" evidence="4">
    <location>
        <begin position="88"/>
        <end position="238"/>
    </location>
</feature>
<keyword evidence="2" id="KW-0547">Nucleotide-binding</keyword>
<dbReference type="GO" id="GO:0051301">
    <property type="term" value="P:cell division"/>
    <property type="evidence" value="ECO:0007669"/>
    <property type="project" value="UniProtKB-KW"/>
</dbReference>
<dbReference type="HOGENOM" id="CLU_040460_2_1_9"/>
<keyword evidence="5" id="KW-0131">Cell cycle</keyword>
<dbReference type="EMBL" id="LN774769">
    <property type="protein sequence ID" value="CEN28078.1"/>
    <property type="molecule type" value="Genomic_DNA"/>
</dbReference>
<dbReference type="InterPro" id="IPR040198">
    <property type="entry name" value="Fido_containing"/>
</dbReference>
<accession>A0A0D6DVU3</accession>
<reference evidence="6" key="1">
    <citation type="submission" date="2015-01" db="EMBL/GenBank/DDBJ databases">
        <authorList>
            <person name="Andreevskaya M."/>
        </authorList>
    </citation>
    <scope>NUCLEOTIDE SEQUENCE [LARGE SCALE GENOMIC DNA]</scope>
    <source>
        <strain evidence="6">MKFS47</strain>
    </source>
</reference>
<dbReference type="KEGG" id="lpk:LACPI_0878"/>
<dbReference type="Pfam" id="PF02661">
    <property type="entry name" value="Fic"/>
    <property type="match status" value="1"/>
</dbReference>
<keyword evidence="2" id="KW-0067">ATP-binding</keyword>
<gene>
    <name evidence="5" type="ORF">LACPI_0878</name>
</gene>
<dbReference type="AlphaFoldDB" id="A0A0D6DVU3"/>
<evidence type="ECO:0000256" key="3">
    <source>
        <dbReference type="PIRSR" id="PIRSR640198-3"/>
    </source>
</evidence>
<keyword evidence="5" id="KW-0132">Cell division</keyword>
<dbReference type="InterPro" id="IPR036597">
    <property type="entry name" value="Fido-like_dom_sf"/>
</dbReference>
<name>A0A0D6DVU3_9LACT</name>